<dbReference type="SUPFAM" id="SSF54909">
    <property type="entry name" value="Dimeric alpha+beta barrel"/>
    <property type="match status" value="1"/>
</dbReference>
<dbReference type="InterPro" id="IPR011991">
    <property type="entry name" value="ArsR-like_HTH"/>
</dbReference>
<accession>A0A9E6XZ10</accession>
<dbReference type="PRINTS" id="PR00033">
    <property type="entry name" value="HTHASNC"/>
</dbReference>
<keyword evidence="2" id="KW-0238">DNA-binding</keyword>
<dbReference type="Gene3D" id="1.10.10.10">
    <property type="entry name" value="Winged helix-like DNA-binding domain superfamily/Winged helix DNA-binding domain"/>
    <property type="match status" value="1"/>
</dbReference>
<evidence type="ECO:0000256" key="3">
    <source>
        <dbReference type="ARBA" id="ARBA00023163"/>
    </source>
</evidence>
<dbReference type="EMBL" id="CP087164">
    <property type="protein sequence ID" value="UGS36910.1"/>
    <property type="molecule type" value="Genomic_DNA"/>
</dbReference>
<dbReference type="SMART" id="SM00344">
    <property type="entry name" value="HTH_ASNC"/>
    <property type="match status" value="1"/>
</dbReference>
<evidence type="ECO:0000256" key="1">
    <source>
        <dbReference type="ARBA" id="ARBA00023015"/>
    </source>
</evidence>
<dbReference type="InterPro" id="IPR019887">
    <property type="entry name" value="Tscrpt_reg_AsnC/Lrp_C"/>
</dbReference>
<dbReference type="InterPro" id="IPR000485">
    <property type="entry name" value="AsnC-type_HTH_dom"/>
</dbReference>
<dbReference type="InterPro" id="IPR019888">
    <property type="entry name" value="Tscrpt_reg_AsnC-like"/>
</dbReference>
<organism evidence="5 6">
    <name type="scientific">Capillimicrobium parvum</name>
    <dbReference type="NCBI Taxonomy" id="2884022"/>
    <lineage>
        <taxon>Bacteria</taxon>
        <taxon>Bacillati</taxon>
        <taxon>Actinomycetota</taxon>
        <taxon>Thermoleophilia</taxon>
        <taxon>Solirubrobacterales</taxon>
        <taxon>Capillimicrobiaceae</taxon>
        <taxon>Capillimicrobium</taxon>
    </lineage>
</organism>
<dbReference type="AlphaFoldDB" id="A0A9E6XZ10"/>
<keyword evidence="6" id="KW-1185">Reference proteome</keyword>
<keyword evidence="3" id="KW-0804">Transcription</keyword>
<proteinExistence type="predicted"/>
<keyword evidence="1" id="KW-0805">Transcription regulation</keyword>
<dbReference type="Pfam" id="PF13404">
    <property type="entry name" value="HTH_AsnC-type"/>
    <property type="match status" value="1"/>
</dbReference>
<dbReference type="PROSITE" id="PS50956">
    <property type="entry name" value="HTH_ASNC_2"/>
    <property type="match status" value="1"/>
</dbReference>
<dbReference type="PROSITE" id="PS00519">
    <property type="entry name" value="HTH_ASNC_1"/>
    <property type="match status" value="1"/>
</dbReference>
<dbReference type="SUPFAM" id="SSF46785">
    <property type="entry name" value="Winged helix' DNA-binding domain"/>
    <property type="match status" value="1"/>
</dbReference>
<dbReference type="InterPro" id="IPR019885">
    <property type="entry name" value="Tscrpt_reg_HTH_AsnC-type_CS"/>
</dbReference>
<dbReference type="InterPro" id="IPR036388">
    <property type="entry name" value="WH-like_DNA-bd_sf"/>
</dbReference>
<name>A0A9E6XZ10_9ACTN</name>
<dbReference type="InterPro" id="IPR011008">
    <property type="entry name" value="Dimeric_a/b-barrel"/>
</dbReference>
<dbReference type="GO" id="GO:0043200">
    <property type="term" value="P:response to amino acid"/>
    <property type="evidence" value="ECO:0007669"/>
    <property type="project" value="TreeGrafter"/>
</dbReference>
<dbReference type="GO" id="GO:0043565">
    <property type="term" value="F:sequence-specific DNA binding"/>
    <property type="evidence" value="ECO:0007669"/>
    <property type="project" value="InterPro"/>
</dbReference>
<evidence type="ECO:0000313" key="5">
    <source>
        <dbReference type="EMBL" id="UGS36910.1"/>
    </source>
</evidence>
<dbReference type="Proteomes" id="UP001162834">
    <property type="component" value="Chromosome"/>
</dbReference>
<dbReference type="CDD" id="cd00090">
    <property type="entry name" value="HTH_ARSR"/>
    <property type="match status" value="1"/>
</dbReference>
<dbReference type="Gene3D" id="3.30.70.920">
    <property type="match status" value="1"/>
</dbReference>
<evidence type="ECO:0000313" key="6">
    <source>
        <dbReference type="Proteomes" id="UP001162834"/>
    </source>
</evidence>
<dbReference type="GO" id="GO:0005829">
    <property type="term" value="C:cytosol"/>
    <property type="evidence" value="ECO:0007669"/>
    <property type="project" value="TreeGrafter"/>
</dbReference>
<dbReference type="Pfam" id="PF01037">
    <property type="entry name" value="AsnC_trans_reg"/>
    <property type="match status" value="1"/>
</dbReference>
<protein>
    <submittedName>
        <fullName evidence="5">Leucine-responsive regulatory protein</fullName>
    </submittedName>
</protein>
<dbReference type="KEGG" id="sbae:DSM104329_03321"/>
<dbReference type="PANTHER" id="PTHR30154">
    <property type="entry name" value="LEUCINE-RESPONSIVE REGULATORY PROTEIN"/>
    <property type="match status" value="1"/>
</dbReference>
<dbReference type="RefSeq" id="WP_259310972.1">
    <property type="nucleotide sequence ID" value="NZ_CP087164.1"/>
</dbReference>
<sequence>MVPKTQLSRPLDDTDRRIIALLRENAKRTFAQIGEQVALSATAVKRRVDRLERDGVITGYTAIVEPSLISPAVETVMEIYCADRTSPADMHASLHDVEEIVTAFTVSGDADALVRARVDSIDHLEKLVERLRRDPNIVRTRTMIVLSTIIDRTH</sequence>
<evidence type="ECO:0000256" key="2">
    <source>
        <dbReference type="ARBA" id="ARBA00023125"/>
    </source>
</evidence>
<evidence type="ECO:0000259" key="4">
    <source>
        <dbReference type="PROSITE" id="PS50956"/>
    </source>
</evidence>
<reference evidence="5" key="1">
    <citation type="journal article" date="2022" name="Int. J. Syst. Evol. Microbiol.">
        <title>Pseudomonas aegrilactucae sp. nov. and Pseudomonas morbosilactucae sp. nov., pathogens causing bacterial rot of lettuce in Japan.</title>
        <authorList>
            <person name="Sawada H."/>
            <person name="Fujikawa T."/>
            <person name="Satou M."/>
        </authorList>
    </citation>
    <scope>NUCLEOTIDE SEQUENCE</scope>
    <source>
        <strain evidence="5">0166_1</strain>
    </source>
</reference>
<dbReference type="PANTHER" id="PTHR30154:SF45">
    <property type="entry name" value="TRANSCRIPTIONAL REGULATORY PROTEIN (PROBABLY ASNC-FAMILY)-RELATED"/>
    <property type="match status" value="1"/>
</dbReference>
<feature type="domain" description="HTH asnC-type" evidence="4">
    <location>
        <begin position="11"/>
        <end position="74"/>
    </location>
</feature>
<dbReference type="InterPro" id="IPR036390">
    <property type="entry name" value="WH_DNA-bd_sf"/>
</dbReference>
<gene>
    <name evidence="5" type="primary">lrp_3</name>
    <name evidence="5" type="ORF">DSM104329_03321</name>
</gene>